<dbReference type="InterPro" id="IPR011010">
    <property type="entry name" value="DNA_brk_join_enz"/>
</dbReference>
<evidence type="ECO:0000313" key="12">
    <source>
        <dbReference type="EMBL" id="SQB14781.1"/>
    </source>
</evidence>
<proteinExistence type="inferred from homology"/>
<evidence type="ECO:0000313" key="10">
    <source>
        <dbReference type="EMBL" id="SQB03964.1"/>
    </source>
</evidence>
<dbReference type="GO" id="GO:0003677">
    <property type="term" value="F:DNA binding"/>
    <property type="evidence" value="ECO:0007669"/>
    <property type="project" value="UniProtKB-UniRule"/>
</dbReference>
<gene>
    <name evidence="9" type="primary">xerC_5</name>
    <name evidence="10" type="synonym">xerC_2</name>
    <name evidence="11" type="synonym">xerC_4</name>
    <name evidence="12" type="synonym">xerC_9</name>
    <name evidence="9" type="ORF">ERS852480_04493</name>
    <name evidence="10" type="ORF">NCTC11224_00338</name>
    <name evidence="11" type="ORF">NCTC11224_02677</name>
    <name evidence="12" type="ORF">NCTC11224_03835</name>
</gene>
<dbReference type="InterPro" id="IPR002104">
    <property type="entry name" value="Integrase_catalytic"/>
</dbReference>
<evidence type="ECO:0000256" key="1">
    <source>
        <dbReference type="ARBA" id="ARBA00003283"/>
    </source>
</evidence>
<dbReference type="EMBL" id="UAVW01000016">
    <property type="protein sequence ID" value="SQB14781.1"/>
    <property type="molecule type" value="Genomic_DNA"/>
</dbReference>
<evidence type="ECO:0000256" key="5">
    <source>
        <dbReference type="ARBA" id="ARBA00023172"/>
    </source>
</evidence>
<evidence type="ECO:0000313" key="13">
    <source>
        <dbReference type="Proteomes" id="UP000095512"/>
    </source>
</evidence>
<dbReference type="Gene3D" id="1.10.443.10">
    <property type="entry name" value="Intergrase catalytic core"/>
    <property type="match status" value="1"/>
</dbReference>
<keyword evidence="3" id="KW-0229">DNA integration</keyword>
<evidence type="ECO:0000256" key="6">
    <source>
        <dbReference type="PROSITE-ProRule" id="PRU01248"/>
    </source>
</evidence>
<dbReference type="AlphaFoldDB" id="A0A174SKR3"/>
<accession>A0A174SKR3</accession>
<dbReference type="GO" id="GO:0006310">
    <property type="term" value="P:DNA recombination"/>
    <property type="evidence" value="ECO:0007669"/>
    <property type="project" value="UniProtKB-KW"/>
</dbReference>
<name>A0A174SKR3_9FIRM</name>
<dbReference type="PANTHER" id="PTHR30349:SF41">
    <property type="entry name" value="INTEGRASE_RECOMBINASE PROTEIN MJ0367-RELATED"/>
    <property type="match status" value="1"/>
</dbReference>
<dbReference type="GO" id="GO:0015074">
    <property type="term" value="P:DNA integration"/>
    <property type="evidence" value="ECO:0007669"/>
    <property type="project" value="UniProtKB-KW"/>
</dbReference>
<dbReference type="PROSITE" id="PS51900">
    <property type="entry name" value="CB"/>
    <property type="match status" value="1"/>
</dbReference>
<dbReference type="PANTHER" id="PTHR30349">
    <property type="entry name" value="PHAGE INTEGRASE-RELATED"/>
    <property type="match status" value="1"/>
</dbReference>
<dbReference type="Pfam" id="PF02899">
    <property type="entry name" value="Phage_int_SAM_1"/>
    <property type="match status" value="1"/>
</dbReference>
<evidence type="ECO:0000256" key="3">
    <source>
        <dbReference type="ARBA" id="ARBA00022908"/>
    </source>
</evidence>
<dbReference type="SUPFAM" id="SSF56349">
    <property type="entry name" value="DNA breaking-rejoining enzymes"/>
    <property type="match status" value="1"/>
</dbReference>
<dbReference type="EMBL" id="CZAB01000065">
    <property type="protein sequence ID" value="CUP95159.1"/>
    <property type="molecule type" value="Genomic_DNA"/>
</dbReference>
<comment type="function">
    <text evidence="1">Site-specific tyrosine recombinase, which acts by catalyzing the cutting and rejoining of the recombining DNA molecules.</text>
</comment>
<evidence type="ECO:0000313" key="9">
    <source>
        <dbReference type="EMBL" id="CUP95159.1"/>
    </source>
</evidence>
<protein>
    <submittedName>
        <fullName evidence="9">Site-specific recombinase XerD</fullName>
    </submittedName>
</protein>
<comment type="similarity">
    <text evidence="2">Belongs to the 'phage' integrase family.</text>
</comment>
<dbReference type="InterPro" id="IPR010998">
    <property type="entry name" value="Integrase_recombinase_N"/>
</dbReference>
<keyword evidence="4 6" id="KW-0238">DNA-binding</keyword>
<dbReference type="InterPro" id="IPR004107">
    <property type="entry name" value="Integrase_SAM-like_N"/>
</dbReference>
<dbReference type="InterPro" id="IPR013762">
    <property type="entry name" value="Integrase-like_cat_sf"/>
</dbReference>
<feature type="domain" description="Core-binding (CB)" evidence="8">
    <location>
        <begin position="1"/>
        <end position="86"/>
    </location>
</feature>
<feature type="domain" description="Tyr recombinase" evidence="7">
    <location>
        <begin position="104"/>
        <end position="311"/>
    </location>
</feature>
<dbReference type="RefSeq" id="WP_057572797.1">
    <property type="nucleotide sequence ID" value="NZ_CZAB01000065.1"/>
</dbReference>
<dbReference type="Proteomes" id="UP000095512">
    <property type="component" value="Unassembled WGS sequence"/>
</dbReference>
<dbReference type="EMBL" id="UAVW01000001">
    <property type="protein sequence ID" value="SQB03964.1"/>
    <property type="molecule type" value="Genomic_DNA"/>
</dbReference>
<reference evidence="10 14" key="2">
    <citation type="submission" date="2018-06" db="EMBL/GenBank/DDBJ databases">
        <authorList>
            <consortium name="Pathogen Informatics"/>
            <person name="Doyle S."/>
        </authorList>
    </citation>
    <scope>NUCLEOTIDE SEQUENCE [LARGE SCALE GENOMIC DNA]</scope>
    <source>
        <strain evidence="10 14">NCTC11224</strain>
    </source>
</reference>
<reference evidence="9 13" key="1">
    <citation type="submission" date="2015-09" db="EMBL/GenBank/DDBJ databases">
        <authorList>
            <consortium name="Pathogen Informatics"/>
        </authorList>
    </citation>
    <scope>NUCLEOTIDE SEQUENCE [LARGE SCALE GENOMIC DNA]</scope>
    <source>
        <strain evidence="9 13">2789STDY5834865</strain>
    </source>
</reference>
<evidence type="ECO:0000256" key="2">
    <source>
        <dbReference type="ARBA" id="ARBA00008857"/>
    </source>
</evidence>
<keyword evidence="14" id="KW-1185">Reference proteome</keyword>
<evidence type="ECO:0000256" key="4">
    <source>
        <dbReference type="ARBA" id="ARBA00023125"/>
    </source>
</evidence>
<dbReference type="Pfam" id="PF00589">
    <property type="entry name" value="Phage_integrase"/>
    <property type="match status" value="1"/>
</dbReference>
<dbReference type="InterPro" id="IPR044068">
    <property type="entry name" value="CB"/>
</dbReference>
<dbReference type="Proteomes" id="UP000251853">
    <property type="component" value="Unassembled WGS sequence"/>
</dbReference>
<dbReference type="Gene3D" id="1.10.150.130">
    <property type="match status" value="1"/>
</dbReference>
<organism evidence="9 13">
    <name type="scientific">Enterocloster clostridioformis</name>
    <dbReference type="NCBI Taxonomy" id="1531"/>
    <lineage>
        <taxon>Bacteria</taxon>
        <taxon>Bacillati</taxon>
        <taxon>Bacillota</taxon>
        <taxon>Clostridia</taxon>
        <taxon>Lachnospirales</taxon>
        <taxon>Lachnospiraceae</taxon>
        <taxon>Enterocloster</taxon>
    </lineage>
</organism>
<dbReference type="EMBL" id="UAVW01000009">
    <property type="protein sequence ID" value="SQB11320.1"/>
    <property type="molecule type" value="Genomic_DNA"/>
</dbReference>
<sequence length="329" mass="37838">MKEFQSIFKNELAEYIEISQGTISKDTLRNTHRVLLSFDSLLAGENAKEISETFINQWIRALHQANAPKTVSDKVSYLRKFLRYLRYEGYCVFMPDCPKTSDSYVPYIFSDDEIQTLLEGADKWADRHPDPKTRQTDMEFCMLLRMLLGCGFRLGEPLAAKVKDVNFHAGTILIRHAKNDKQRAVPMDQTLTQILERYCIAMGIRTDPESYLFPASRNEGAAVSKGTFDLRFRNLLRETGLYVPGKPHSRGQCLHCFRHYFAIHSFARAEKNGRPADDSVPFLSVYLGHHDMDETEKYLKFSGDMFPEYSGLFEEYAVGVFTEVACEEK</sequence>
<evidence type="ECO:0000259" key="7">
    <source>
        <dbReference type="PROSITE" id="PS51898"/>
    </source>
</evidence>
<dbReference type="PROSITE" id="PS51898">
    <property type="entry name" value="TYR_RECOMBINASE"/>
    <property type="match status" value="1"/>
</dbReference>
<evidence type="ECO:0000313" key="11">
    <source>
        <dbReference type="EMBL" id="SQB11320.1"/>
    </source>
</evidence>
<dbReference type="InterPro" id="IPR050090">
    <property type="entry name" value="Tyrosine_recombinase_XerCD"/>
</dbReference>
<keyword evidence="5" id="KW-0233">DNA recombination</keyword>
<evidence type="ECO:0000259" key="8">
    <source>
        <dbReference type="PROSITE" id="PS51900"/>
    </source>
</evidence>
<evidence type="ECO:0000313" key="14">
    <source>
        <dbReference type="Proteomes" id="UP000251853"/>
    </source>
</evidence>